<dbReference type="PANTHER" id="PTHR46060:SF1">
    <property type="entry name" value="MARINER MOS1 TRANSPOSASE-LIKE PROTEIN"/>
    <property type="match status" value="1"/>
</dbReference>
<organism evidence="5 6">
    <name type="scientific">Cordylochernes scorpioides</name>
    <dbReference type="NCBI Taxonomy" id="51811"/>
    <lineage>
        <taxon>Eukaryota</taxon>
        <taxon>Metazoa</taxon>
        <taxon>Ecdysozoa</taxon>
        <taxon>Arthropoda</taxon>
        <taxon>Chelicerata</taxon>
        <taxon>Arachnida</taxon>
        <taxon>Pseudoscorpiones</taxon>
        <taxon>Cheliferoidea</taxon>
        <taxon>Chernetidae</taxon>
        <taxon>Cordylochernes</taxon>
    </lineage>
</organism>
<dbReference type="Gene3D" id="3.30.420.10">
    <property type="entry name" value="Ribonuclease H-like superfamily/Ribonuclease H"/>
    <property type="match status" value="1"/>
</dbReference>
<reference evidence="5 6" key="1">
    <citation type="submission" date="2022-01" db="EMBL/GenBank/DDBJ databases">
        <title>A chromosomal length assembly of Cordylochernes scorpioides.</title>
        <authorList>
            <person name="Zeh D."/>
            <person name="Zeh J."/>
        </authorList>
    </citation>
    <scope>NUCLEOTIDE SEQUENCE [LARGE SCALE GENOMIC DNA]</scope>
    <source>
        <strain evidence="5">IN4F17</strain>
        <tissue evidence="5">Whole Body</tissue>
    </source>
</reference>
<protein>
    <recommendedName>
        <fullName evidence="4">HTH CENPB-type domain-containing protein</fullName>
    </recommendedName>
</protein>
<accession>A0ABY6K8X4</accession>
<evidence type="ECO:0000256" key="1">
    <source>
        <dbReference type="ARBA" id="ARBA00004123"/>
    </source>
</evidence>
<name>A0ABY6K8X4_9ARAC</name>
<evidence type="ECO:0000256" key="3">
    <source>
        <dbReference type="ARBA" id="ARBA00023242"/>
    </source>
</evidence>
<dbReference type="Gene3D" id="1.10.10.60">
    <property type="entry name" value="Homeodomain-like"/>
    <property type="match status" value="2"/>
</dbReference>
<dbReference type="PROSITE" id="PS51253">
    <property type="entry name" value="HTH_CENPB"/>
    <property type="match status" value="1"/>
</dbReference>
<dbReference type="SUPFAM" id="SSF46689">
    <property type="entry name" value="Homeodomain-like"/>
    <property type="match status" value="2"/>
</dbReference>
<gene>
    <name evidence="5" type="ORF">LAZ67_2006721</name>
</gene>
<evidence type="ECO:0000259" key="4">
    <source>
        <dbReference type="PROSITE" id="PS51253"/>
    </source>
</evidence>
<dbReference type="InterPro" id="IPR009057">
    <property type="entry name" value="Homeodomain-like_sf"/>
</dbReference>
<dbReference type="InterPro" id="IPR052709">
    <property type="entry name" value="Transposase-MT_Hybrid"/>
</dbReference>
<sequence>MHITSYGKGLLKRQRKVETSDTDSFLKYMCNLEIGIGLDLFAYHKVDSLKVTSTLSIRYSGKFLFRHEKVIYQHDNARPHVAKVVKETLEALQWDVLPHPLYSPDIAPSEYHMFRSMTHGLAEQHFTFYEEEKNWVNVWIASKDEEFFDTPAMAAALQKFDIDPEQQLYTPKIVDIAADVMEMHEFFYQRNSQIVSPSTRTSTIRSRTIELSYSSWAQFLHLANPAYDSNHVKHRTIERIFASIAVVLVVVSNEEPQISPYISITAAAMSTILDRDIIVVSNEEPQMSPYISITAAAMSTILGERKQTRNSLSLSVKLQILREIEVEKKKKIDVAQKHNIPQSSLSTIIKNSEKIHQQALHAGESSRKRARGSTYADVDEALLQWFKQARSAALPVNGPLLSEKAKTLALEFGLKDFTGSGGWIERWKARHGIKLRNICGESTRSIVRQ</sequence>
<evidence type="ECO:0000313" key="6">
    <source>
        <dbReference type="Proteomes" id="UP001235939"/>
    </source>
</evidence>
<dbReference type="Proteomes" id="UP001235939">
    <property type="component" value="Chromosome 02"/>
</dbReference>
<evidence type="ECO:0000313" key="5">
    <source>
        <dbReference type="EMBL" id="UYV64145.1"/>
    </source>
</evidence>
<dbReference type="Pfam" id="PF03221">
    <property type="entry name" value="HTH_Tnp_Tc5"/>
    <property type="match status" value="1"/>
</dbReference>
<feature type="domain" description="HTH CENPB-type" evidence="4">
    <location>
        <begin position="366"/>
        <end position="437"/>
    </location>
</feature>
<keyword evidence="2" id="KW-0238">DNA-binding</keyword>
<dbReference type="InterPro" id="IPR007889">
    <property type="entry name" value="HTH_Psq"/>
</dbReference>
<dbReference type="PANTHER" id="PTHR46060">
    <property type="entry name" value="MARINER MOS1 TRANSPOSASE-LIKE PROTEIN"/>
    <property type="match status" value="1"/>
</dbReference>
<keyword evidence="3" id="KW-0539">Nucleus</keyword>
<dbReference type="InterPro" id="IPR006600">
    <property type="entry name" value="HTH_CenpB_DNA-bd_dom"/>
</dbReference>
<dbReference type="Pfam" id="PF04218">
    <property type="entry name" value="CENP-B_N"/>
    <property type="match status" value="1"/>
</dbReference>
<proteinExistence type="predicted"/>
<keyword evidence="6" id="KW-1185">Reference proteome</keyword>
<dbReference type="SMART" id="SM00674">
    <property type="entry name" value="CENPB"/>
    <property type="match status" value="1"/>
</dbReference>
<evidence type="ECO:0000256" key="2">
    <source>
        <dbReference type="ARBA" id="ARBA00023125"/>
    </source>
</evidence>
<dbReference type="EMBL" id="CP092864">
    <property type="protein sequence ID" value="UYV64145.1"/>
    <property type="molecule type" value="Genomic_DNA"/>
</dbReference>
<dbReference type="InterPro" id="IPR036397">
    <property type="entry name" value="RNaseH_sf"/>
</dbReference>
<comment type="subcellular location">
    <subcellularLocation>
        <location evidence="1">Nucleus</location>
    </subcellularLocation>
</comment>